<protein>
    <recommendedName>
        <fullName evidence="2">HTH LytTR-type domain-containing protein</fullName>
    </recommendedName>
</protein>
<dbReference type="SMART" id="SM00850">
    <property type="entry name" value="LytTR"/>
    <property type="match status" value="1"/>
</dbReference>
<dbReference type="PANTHER" id="PTHR37299">
    <property type="entry name" value="TRANSCRIPTIONAL REGULATOR-RELATED"/>
    <property type="match status" value="1"/>
</dbReference>
<dbReference type="PROSITE" id="PS50930">
    <property type="entry name" value="HTH_LYTTR"/>
    <property type="match status" value="1"/>
</dbReference>
<dbReference type="GO" id="GO:0000156">
    <property type="term" value="F:phosphorelay response regulator activity"/>
    <property type="evidence" value="ECO:0007669"/>
    <property type="project" value="InterPro"/>
</dbReference>
<keyword evidence="1" id="KW-0812">Transmembrane</keyword>
<dbReference type="EMBL" id="LSFL01000019">
    <property type="protein sequence ID" value="OBY66051.1"/>
    <property type="molecule type" value="Genomic_DNA"/>
</dbReference>
<dbReference type="KEGG" id="prn:BW723_14205"/>
<dbReference type="AlphaFoldDB" id="A0A1B8U2K3"/>
<keyword evidence="1" id="KW-1133">Transmembrane helix</keyword>
<dbReference type="Proteomes" id="UP000092612">
    <property type="component" value="Unassembled WGS sequence"/>
</dbReference>
<comment type="caution">
    <text evidence="3">The sequence shown here is derived from an EMBL/GenBank/DDBJ whole genome shotgun (WGS) entry which is preliminary data.</text>
</comment>
<dbReference type="Gene3D" id="2.40.50.1020">
    <property type="entry name" value="LytTr DNA-binding domain"/>
    <property type="match status" value="1"/>
</dbReference>
<evidence type="ECO:0000256" key="1">
    <source>
        <dbReference type="SAM" id="Phobius"/>
    </source>
</evidence>
<dbReference type="PANTHER" id="PTHR37299:SF1">
    <property type="entry name" value="STAGE 0 SPORULATION PROTEIN A HOMOLOG"/>
    <property type="match status" value="1"/>
</dbReference>
<evidence type="ECO:0000313" key="3">
    <source>
        <dbReference type="EMBL" id="OBY66051.1"/>
    </source>
</evidence>
<keyword evidence="4" id="KW-1185">Reference proteome</keyword>
<proteinExistence type="predicted"/>
<accession>A0A1B8U2K3</accession>
<evidence type="ECO:0000313" key="4">
    <source>
        <dbReference type="Proteomes" id="UP000092612"/>
    </source>
</evidence>
<organism evidence="3 4">
    <name type="scientific">Polaribacter reichenbachii</name>
    <dbReference type="NCBI Taxonomy" id="996801"/>
    <lineage>
        <taxon>Bacteria</taxon>
        <taxon>Pseudomonadati</taxon>
        <taxon>Bacteroidota</taxon>
        <taxon>Flavobacteriia</taxon>
        <taxon>Flavobacteriales</taxon>
        <taxon>Flavobacteriaceae</taxon>
    </lineage>
</organism>
<dbReference type="InterPro" id="IPR046947">
    <property type="entry name" value="LytR-like"/>
</dbReference>
<feature type="domain" description="HTH LytTR-type" evidence="2">
    <location>
        <begin position="140"/>
        <end position="244"/>
    </location>
</feature>
<dbReference type="GO" id="GO:0003677">
    <property type="term" value="F:DNA binding"/>
    <property type="evidence" value="ECO:0007669"/>
    <property type="project" value="InterPro"/>
</dbReference>
<dbReference type="STRING" id="996801.BW723_14205"/>
<reference evidence="4" key="1">
    <citation type="submission" date="2016-02" db="EMBL/GenBank/DDBJ databases">
        <title>Paenibacillus sp. LPB0068, isolated from Crassostrea gigas.</title>
        <authorList>
            <person name="Shin S.-K."/>
            <person name="Yi H."/>
        </authorList>
    </citation>
    <scope>NUCLEOTIDE SEQUENCE [LARGE SCALE GENOMIC DNA]</scope>
    <source>
        <strain evidence="4">KCTC 23969</strain>
    </source>
</reference>
<feature type="transmembrane region" description="Helical" evidence="1">
    <location>
        <begin position="20"/>
        <end position="40"/>
    </location>
</feature>
<dbReference type="InterPro" id="IPR007492">
    <property type="entry name" value="LytTR_DNA-bd_dom"/>
</dbReference>
<feature type="transmembrane region" description="Helical" evidence="1">
    <location>
        <begin position="60"/>
        <end position="83"/>
    </location>
</feature>
<name>A0A1B8U2K3_9FLAO</name>
<sequence>MIYGLAIFQDYLFSRFKSTGFYWSDTMLYNTYWLFFIPFIKLAKYAKIRVQPKIKKAKILYAFTSSLVFTVLHISFFCTLFIIGSNLIYEIPHRFSTIFKNAISSQSQITILVYFFLPFVIDYLNRKKNPNNKVMEQKFITVKNGTRITKLDLSKVLVIKTDRPYTAIFSLDQKLLHDESLKKLESLLDPNTFIRVHRSAIINKNHIKEISSRKNGDYDAILTNQHSVRLSRHYRPNWNNLLNH</sequence>
<gene>
    <name evidence="3" type="ORF">LPB301_07120</name>
</gene>
<keyword evidence="1" id="KW-0472">Membrane</keyword>
<feature type="transmembrane region" description="Helical" evidence="1">
    <location>
        <begin position="103"/>
        <end position="124"/>
    </location>
</feature>
<dbReference type="Pfam" id="PF04397">
    <property type="entry name" value="LytTR"/>
    <property type="match status" value="1"/>
</dbReference>
<evidence type="ECO:0000259" key="2">
    <source>
        <dbReference type="PROSITE" id="PS50930"/>
    </source>
</evidence>